<dbReference type="PRINTS" id="PR01490">
    <property type="entry name" value="RTXTOXIND"/>
</dbReference>
<dbReference type="RefSeq" id="WP_190825032.1">
    <property type="nucleotide sequence ID" value="NZ_CAWPPI010000009.1"/>
</dbReference>
<keyword evidence="4" id="KW-0812">Transmembrane</keyword>
<dbReference type="InterPro" id="IPR014315">
    <property type="entry name" value="ABC_heterocyst_DevB"/>
</dbReference>
<dbReference type="Gene3D" id="2.40.30.170">
    <property type="match status" value="1"/>
</dbReference>
<dbReference type="PANTHER" id="PTHR32347">
    <property type="entry name" value="EFFLUX SYSTEM COMPONENT YKNX-RELATED"/>
    <property type="match status" value="1"/>
</dbReference>
<evidence type="ECO:0000313" key="5">
    <source>
        <dbReference type="EMBL" id="MBD2770733.1"/>
    </source>
</evidence>
<keyword evidence="4" id="KW-0472">Membrane</keyword>
<evidence type="ECO:0000256" key="4">
    <source>
        <dbReference type="SAM" id="Phobius"/>
    </source>
</evidence>
<proteinExistence type="predicted"/>
<name>A0A8J7BWD5_9CYAN</name>
<dbReference type="EMBL" id="JACXAE010000009">
    <property type="protein sequence ID" value="MBD2770733.1"/>
    <property type="molecule type" value="Genomic_DNA"/>
</dbReference>
<dbReference type="InterPro" id="IPR050465">
    <property type="entry name" value="UPF0194_transport"/>
</dbReference>
<accession>A0A8J7BWD5</accession>
<dbReference type="NCBIfam" id="TIGR02971">
    <property type="entry name" value="heterocyst_DevB"/>
    <property type="match status" value="1"/>
</dbReference>
<dbReference type="Gene3D" id="2.40.50.100">
    <property type="match status" value="1"/>
</dbReference>
<evidence type="ECO:0000256" key="1">
    <source>
        <dbReference type="ARBA" id="ARBA00004196"/>
    </source>
</evidence>
<comment type="caution">
    <text evidence="5">The sequence shown here is derived from an EMBL/GenBank/DDBJ whole genome shotgun (WGS) entry which is preliminary data.</text>
</comment>
<comment type="subcellular location">
    <subcellularLocation>
        <location evidence="1">Cell envelope</location>
    </subcellularLocation>
</comment>
<dbReference type="PANTHER" id="PTHR32347:SF27">
    <property type="entry name" value="RND EFFLUX PUMP MEMBRANE FUSION PROTEIN BARREL-SANDWICH DOMAIN-CONTAINING PROTEIN"/>
    <property type="match status" value="1"/>
</dbReference>
<feature type="transmembrane region" description="Helical" evidence="4">
    <location>
        <begin position="15"/>
        <end position="38"/>
    </location>
</feature>
<dbReference type="Proteomes" id="UP000629098">
    <property type="component" value="Unassembled WGS sequence"/>
</dbReference>
<keyword evidence="2 3" id="KW-0175">Coiled coil</keyword>
<gene>
    <name evidence="5" type="ORF">ICL16_00990</name>
</gene>
<dbReference type="AlphaFoldDB" id="A0A8J7BWD5"/>
<feature type="coiled-coil region" evidence="3">
    <location>
        <begin position="154"/>
        <end position="269"/>
    </location>
</feature>
<keyword evidence="4" id="KW-1133">Transmembrane helix</keyword>
<dbReference type="GO" id="GO:0030313">
    <property type="term" value="C:cell envelope"/>
    <property type="evidence" value="ECO:0007669"/>
    <property type="project" value="UniProtKB-SubCell"/>
</dbReference>
<reference evidence="5" key="1">
    <citation type="submission" date="2020-09" db="EMBL/GenBank/DDBJ databases">
        <title>Iningainema tapete sp. nov. (Scytonemataceae, Cyanobacteria) from greenhouses in central Florida (USA) produces two types of nodularin with biosynthetic potential for microcystin-LR and anabaenopeptins.</title>
        <authorList>
            <person name="Berthold D.E."/>
            <person name="Lefler F.W."/>
            <person name="Huang I.-S."/>
            <person name="Abdulla H."/>
            <person name="Zimba P.V."/>
            <person name="Laughinghouse H.D. IV."/>
        </authorList>
    </citation>
    <scope>NUCLEOTIDE SEQUENCE</scope>
    <source>
        <strain evidence="5">BLCCT55</strain>
    </source>
</reference>
<sequence length="398" mass="43119">MAADQESQLYKKPSLWWRIIILTGLLTVIAGLVSIYSISRLQSNVNQPVKPVKAIPAKVAITALGRIQPQGEVTKLSAPSSLSGVRVEKLLVKEGASVQQGQIIAWLEGYTRARTALQQATDKVQIAQVRLAQVQAGAKTGDINAQKATIARLESQLQGEAATQQAAIARLEAELANAQTENNRYQQLYEQGAIAATTADSKRLQQNTLQQQLNEARANLNSTLNSINQQITEAKAKLGSIKEVRPVDVKLAQAEVQSAITAVKQAKADYDLTYLKSSIDGKVLKVNTKTGEISSNQGVIEIGKTSQMIVVAEVYQTDINKVRLGQKATITSTAFPKKIQGTVSEIGLQVDRQNILSVNPTAETDRRVVEVKIRINNPTDSQQVSGLTNLQVDVAIQI</sequence>
<organism evidence="5 6">
    <name type="scientific">Iningainema tapete BLCC-T55</name>
    <dbReference type="NCBI Taxonomy" id="2748662"/>
    <lineage>
        <taxon>Bacteria</taxon>
        <taxon>Bacillati</taxon>
        <taxon>Cyanobacteriota</taxon>
        <taxon>Cyanophyceae</taxon>
        <taxon>Nostocales</taxon>
        <taxon>Scytonemataceae</taxon>
        <taxon>Iningainema tapete</taxon>
    </lineage>
</organism>
<evidence type="ECO:0000256" key="2">
    <source>
        <dbReference type="ARBA" id="ARBA00023054"/>
    </source>
</evidence>
<protein>
    <submittedName>
        <fullName evidence="5">ABC exporter membrane fusion protein</fullName>
    </submittedName>
</protein>
<evidence type="ECO:0000313" key="6">
    <source>
        <dbReference type="Proteomes" id="UP000629098"/>
    </source>
</evidence>
<keyword evidence="6" id="KW-1185">Reference proteome</keyword>
<evidence type="ECO:0000256" key="3">
    <source>
        <dbReference type="SAM" id="Coils"/>
    </source>
</evidence>